<feature type="active site" evidence="14">
    <location>
        <position position="232"/>
    </location>
</feature>
<evidence type="ECO:0000256" key="15">
    <source>
        <dbReference type="RuleBase" id="RU361169"/>
    </source>
</evidence>
<evidence type="ECO:0000256" key="5">
    <source>
        <dbReference type="ARBA" id="ARBA00022729"/>
    </source>
</evidence>
<evidence type="ECO:0000256" key="8">
    <source>
        <dbReference type="ARBA" id="ARBA00023145"/>
    </source>
</evidence>
<evidence type="ECO:0000256" key="4">
    <source>
        <dbReference type="ARBA" id="ARBA00022525"/>
    </source>
</evidence>
<evidence type="ECO:0000256" key="3">
    <source>
        <dbReference type="ARBA" id="ARBA00012736"/>
    </source>
</evidence>
<evidence type="ECO:0000256" key="16">
    <source>
        <dbReference type="SAM" id="SignalP"/>
    </source>
</evidence>
<dbReference type="SUPFAM" id="SSF51126">
    <property type="entry name" value="Pectin lyase-like"/>
    <property type="match status" value="1"/>
</dbReference>
<keyword evidence="10 15" id="KW-0326">Glycosidase</keyword>
<evidence type="ECO:0000256" key="13">
    <source>
        <dbReference type="ARBA" id="ARBA00083621"/>
    </source>
</evidence>
<dbReference type="InterPro" id="IPR012334">
    <property type="entry name" value="Pectin_lyas_fold"/>
</dbReference>
<reference evidence="17" key="1">
    <citation type="journal article" date="2021" name="Nat. Commun.">
        <title>Genetic determinants of endophytism in the Arabidopsis root mycobiome.</title>
        <authorList>
            <person name="Mesny F."/>
            <person name="Miyauchi S."/>
            <person name="Thiergart T."/>
            <person name="Pickel B."/>
            <person name="Atanasova L."/>
            <person name="Karlsson M."/>
            <person name="Huettel B."/>
            <person name="Barry K.W."/>
            <person name="Haridas S."/>
            <person name="Chen C."/>
            <person name="Bauer D."/>
            <person name="Andreopoulos W."/>
            <person name="Pangilinan J."/>
            <person name="LaButti K."/>
            <person name="Riley R."/>
            <person name="Lipzen A."/>
            <person name="Clum A."/>
            <person name="Drula E."/>
            <person name="Henrissat B."/>
            <person name="Kohler A."/>
            <person name="Grigoriev I.V."/>
            <person name="Martin F.M."/>
            <person name="Hacquard S."/>
        </authorList>
    </citation>
    <scope>NUCLEOTIDE SEQUENCE</scope>
    <source>
        <strain evidence="17">MPI-CAGE-AT-0016</strain>
    </source>
</reference>
<keyword evidence="8" id="KW-0865">Zymogen</keyword>
<dbReference type="Pfam" id="PF00295">
    <property type="entry name" value="Glyco_hydro_28"/>
    <property type="match status" value="1"/>
</dbReference>
<evidence type="ECO:0000256" key="2">
    <source>
        <dbReference type="ARBA" id="ARBA00008834"/>
    </source>
</evidence>
<dbReference type="FunFam" id="2.160.20.10:FF:000002">
    <property type="entry name" value="Endopolygalacturonase D"/>
    <property type="match status" value="1"/>
</dbReference>
<evidence type="ECO:0000256" key="7">
    <source>
        <dbReference type="ARBA" id="ARBA00022801"/>
    </source>
</evidence>
<dbReference type="InterPro" id="IPR006626">
    <property type="entry name" value="PbH1"/>
</dbReference>
<evidence type="ECO:0000256" key="12">
    <source>
        <dbReference type="ARBA" id="ARBA00034074"/>
    </source>
</evidence>
<comment type="subcellular location">
    <subcellularLocation>
        <location evidence="1">Secreted</location>
    </subcellularLocation>
</comment>
<organism evidence="17 18">
    <name type="scientific">Plectosphaerella cucumerina</name>
    <dbReference type="NCBI Taxonomy" id="40658"/>
    <lineage>
        <taxon>Eukaryota</taxon>
        <taxon>Fungi</taxon>
        <taxon>Dikarya</taxon>
        <taxon>Ascomycota</taxon>
        <taxon>Pezizomycotina</taxon>
        <taxon>Sordariomycetes</taxon>
        <taxon>Hypocreomycetidae</taxon>
        <taxon>Glomerellales</taxon>
        <taxon>Plectosphaerellaceae</taxon>
        <taxon>Plectosphaerella</taxon>
    </lineage>
</organism>
<dbReference type="EMBL" id="JAGPXD010000002">
    <property type="protein sequence ID" value="KAH7369154.1"/>
    <property type="molecule type" value="Genomic_DNA"/>
</dbReference>
<keyword evidence="11" id="KW-0961">Cell wall biogenesis/degradation</keyword>
<keyword evidence="5 16" id="KW-0732">Signal</keyword>
<dbReference type="GO" id="GO:0071555">
    <property type="term" value="P:cell wall organization"/>
    <property type="evidence" value="ECO:0007669"/>
    <property type="project" value="UniProtKB-KW"/>
</dbReference>
<comment type="catalytic activity">
    <reaction evidence="12">
        <text>(1,4-alpha-D-galacturonosyl)n+m + H2O = (1,4-alpha-D-galacturonosyl)n + (1,4-alpha-D-galacturonosyl)m.</text>
        <dbReference type="EC" id="3.2.1.15"/>
    </reaction>
</comment>
<dbReference type="AlphaFoldDB" id="A0A8K0TKX9"/>
<keyword evidence="4" id="KW-0964">Secreted</keyword>
<evidence type="ECO:0000256" key="11">
    <source>
        <dbReference type="ARBA" id="ARBA00023316"/>
    </source>
</evidence>
<evidence type="ECO:0000256" key="9">
    <source>
        <dbReference type="ARBA" id="ARBA00023157"/>
    </source>
</evidence>
<dbReference type="InterPro" id="IPR000743">
    <property type="entry name" value="Glyco_hydro_28"/>
</dbReference>
<comment type="caution">
    <text evidence="17">The sequence shown here is derived from an EMBL/GenBank/DDBJ whole genome shotgun (WGS) entry which is preliminary data.</text>
</comment>
<dbReference type="OrthoDB" id="1546079at2759"/>
<evidence type="ECO:0000256" key="6">
    <source>
        <dbReference type="ARBA" id="ARBA00022737"/>
    </source>
</evidence>
<dbReference type="SMART" id="SM00710">
    <property type="entry name" value="PbH1"/>
    <property type="match status" value="7"/>
</dbReference>
<dbReference type="GO" id="GO:0004650">
    <property type="term" value="F:polygalacturonase activity"/>
    <property type="evidence" value="ECO:0007669"/>
    <property type="project" value="UniProtKB-EC"/>
</dbReference>
<dbReference type="EC" id="3.2.1.15" evidence="3"/>
<proteinExistence type="inferred from homology"/>
<dbReference type="Proteomes" id="UP000813385">
    <property type="component" value="Unassembled WGS sequence"/>
</dbReference>
<evidence type="ECO:0000256" key="1">
    <source>
        <dbReference type="ARBA" id="ARBA00004613"/>
    </source>
</evidence>
<evidence type="ECO:0000256" key="14">
    <source>
        <dbReference type="PROSITE-ProRule" id="PRU10052"/>
    </source>
</evidence>
<feature type="signal peptide" evidence="16">
    <location>
        <begin position="1"/>
        <end position="18"/>
    </location>
</feature>
<dbReference type="InterPro" id="IPR050434">
    <property type="entry name" value="Glycosyl_hydrlase_28"/>
</dbReference>
<sequence>MLPNFVVLLGALASTATALPAAEPVRAVSLQSRAVSCTFKTLDEAVKGKSKCDKITLDNIVVPAGKTLDLTSLKKGTNLVFKGKTTFGYKEWEGPLIAVSGEGVTVEGTSGHLIDCDGARWWDTKGGNGGKKKPKLFNAKNLNNSVIKGLNIRNQPVHGFSINTVKNLSIYDVTLDSAAGDSKGGHNTDGFNIGNAENIYISGAIVKNQDDCIAINSGTNITFTNGDCSGGHGLSIGSVGGRSNNVVKNVKITNSKISNSDNGVRIKTIAKATGSVSNILYENITLKDIVKQGIVIQQDYENSKPTGTPSGGVPITGVTLKKVTGNVLSKGANVYILCAKGACSNWKWDGVSVTGGGKPKSCQNVPSPAKCS</sequence>
<keyword evidence="6" id="KW-0677">Repeat</keyword>
<name>A0A8K0TKX9_9PEZI</name>
<feature type="chain" id="PRO_5035440334" description="endo-polygalacturonase" evidence="16">
    <location>
        <begin position="19"/>
        <end position="372"/>
    </location>
</feature>
<dbReference type="GO" id="GO:0045490">
    <property type="term" value="P:pectin catabolic process"/>
    <property type="evidence" value="ECO:0007669"/>
    <property type="project" value="TreeGrafter"/>
</dbReference>
<dbReference type="PANTHER" id="PTHR31884">
    <property type="entry name" value="POLYGALACTURONASE"/>
    <property type="match status" value="1"/>
</dbReference>
<dbReference type="PROSITE" id="PS00502">
    <property type="entry name" value="POLYGALACTURONASE"/>
    <property type="match status" value="1"/>
</dbReference>
<protein>
    <recommendedName>
        <fullName evidence="3">endo-polygalacturonase</fullName>
        <ecNumber evidence="3">3.2.1.15</ecNumber>
    </recommendedName>
    <alternativeName>
        <fullName evidence="13">Pectinase</fullName>
    </alternativeName>
</protein>
<keyword evidence="7 15" id="KW-0378">Hydrolase</keyword>
<keyword evidence="18" id="KW-1185">Reference proteome</keyword>
<evidence type="ECO:0000256" key="10">
    <source>
        <dbReference type="ARBA" id="ARBA00023295"/>
    </source>
</evidence>
<keyword evidence="9" id="KW-1015">Disulfide bond</keyword>
<dbReference type="Gene3D" id="2.160.20.10">
    <property type="entry name" value="Single-stranded right-handed beta-helix, Pectin lyase-like"/>
    <property type="match status" value="1"/>
</dbReference>
<dbReference type="InterPro" id="IPR011050">
    <property type="entry name" value="Pectin_lyase_fold/virulence"/>
</dbReference>
<dbReference type="GO" id="GO:0005576">
    <property type="term" value="C:extracellular region"/>
    <property type="evidence" value="ECO:0007669"/>
    <property type="project" value="UniProtKB-SubCell"/>
</dbReference>
<evidence type="ECO:0000313" key="18">
    <source>
        <dbReference type="Proteomes" id="UP000813385"/>
    </source>
</evidence>
<comment type="similarity">
    <text evidence="2 15">Belongs to the glycosyl hydrolase 28 family.</text>
</comment>
<gene>
    <name evidence="17" type="ORF">B0T11DRAFT_254383</name>
</gene>
<dbReference type="PANTHER" id="PTHR31884:SF1">
    <property type="entry name" value="POLYGALACTURONASE"/>
    <property type="match status" value="1"/>
</dbReference>
<accession>A0A8K0TKX9</accession>
<evidence type="ECO:0000313" key="17">
    <source>
        <dbReference type="EMBL" id="KAH7369154.1"/>
    </source>
</evidence>